<dbReference type="GO" id="GO:0016853">
    <property type="term" value="F:isomerase activity"/>
    <property type="evidence" value="ECO:0007669"/>
    <property type="project" value="UniProtKB-KW"/>
</dbReference>
<gene>
    <name evidence="1" type="ORF">LQ567_17295</name>
</gene>
<evidence type="ECO:0000313" key="1">
    <source>
        <dbReference type="EMBL" id="MCD2424539.1"/>
    </source>
</evidence>
<dbReference type="SUPFAM" id="SSF51658">
    <property type="entry name" value="Xylose isomerase-like"/>
    <property type="match status" value="1"/>
</dbReference>
<organism evidence="1 2">
    <name type="scientific">Niabella pedocola</name>
    <dbReference type="NCBI Taxonomy" id="1752077"/>
    <lineage>
        <taxon>Bacteria</taxon>
        <taxon>Pseudomonadati</taxon>
        <taxon>Bacteroidota</taxon>
        <taxon>Chitinophagia</taxon>
        <taxon>Chitinophagales</taxon>
        <taxon>Chitinophagaceae</taxon>
        <taxon>Niabella</taxon>
    </lineage>
</organism>
<reference evidence="1 2" key="1">
    <citation type="submission" date="2021-11" db="EMBL/GenBank/DDBJ databases">
        <title>Genomic of Niabella pedocola.</title>
        <authorList>
            <person name="Wu T."/>
        </authorList>
    </citation>
    <scope>NUCLEOTIDE SEQUENCE [LARGE SCALE GENOMIC DNA]</scope>
    <source>
        <strain evidence="1 2">JCM 31011</strain>
    </source>
</reference>
<sequence length="282" mass="32353">MNIRFLCPRWGAEQVEWAPFLKEVKKAGYAGIEWFPFGEPGDPLAVLPLLEELGLDFSIVMQVTSAYSGFETYITALKNDLQKLAALRTAQKQPLFISVQCGREYFTSEQILACLQVCAEVANASGTAIYQETHRNKWSYGAHTVYPLLQQKPELALTLDVSHWFCVSESYLEDQQAAVEAAIRQTFHVHARVGHTEGPQVVDPAFPEYTLALNEHLRIWDQWVAHRRQQGFTESTITPEFGPPPYLARANRDIDLQQEQWRLNLWMKNLLNERYNKTEHEA</sequence>
<dbReference type="EMBL" id="JAJNEC010000005">
    <property type="protein sequence ID" value="MCD2424539.1"/>
    <property type="molecule type" value="Genomic_DNA"/>
</dbReference>
<dbReference type="InterPro" id="IPR036237">
    <property type="entry name" value="Xyl_isomerase-like_sf"/>
</dbReference>
<evidence type="ECO:0000313" key="2">
    <source>
        <dbReference type="Proteomes" id="UP001199816"/>
    </source>
</evidence>
<dbReference type="Proteomes" id="UP001199816">
    <property type="component" value="Unassembled WGS sequence"/>
</dbReference>
<dbReference type="Gene3D" id="3.20.20.150">
    <property type="entry name" value="Divalent-metal-dependent TIM barrel enzymes"/>
    <property type="match status" value="1"/>
</dbReference>
<name>A0ABS8PTY8_9BACT</name>
<accession>A0ABS8PTY8</accession>
<proteinExistence type="predicted"/>
<dbReference type="RefSeq" id="WP_231006660.1">
    <property type="nucleotide sequence ID" value="NZ_JAJNEC010000005.1"/>
</dbReference>
<comment type="caution">
    <text evidence="1">The sequence shown here is derived from an EMBL/GenBank/DDBJ whole genome shotgun (WGS) entry which is preliminary data.</text>
</comment>
<protein>
    <submittedName>
        <fullName evidence="1">Sugar phosphate isomerase/epimerase</fullName>
    </submittedName>
</protein>
<keyword evidence="1" id="KW-0413">Isomerase</keyword>
<keyword evidence="2" id="KW-1185">Reference proteome</keyword>